<protein>
    <recommendedName>
        <fullName evidence="3">Lon proteolytic domain-containing protein</fullName>
    </recommendedName>
</protein>
<sequence length="256" mass="28312">KVASVEAPTVAFDANSLARSDLEPPKNPNKRKHPEPSTESRVQHDQTEATTEDKTDVSNLATYFGDKPFVYEQTPVGVTMGLARTTPTDGLAWYLKATLVKEGEGIGCFNVIGQVGIDTYRSGCVAYKVAHQILRRKQPDNNFFTKSVVHLHFPKAGGQSAGCTMSTSLLSFAMNKPVRKNLAMTGEITLTGGILPVAYVKEKTIGARRSQVKTIIFPEGNRKDFDELPENLKEGLDVHFVDDYEQIFELAFNYDH</sequence>
<feature type="compositionally biased region" description="Basic and acidic residues" evidence="2">
    <location>
        <begin position="34"/>
        <end position="55"/>
    </location>
</feature>
<dbReference type="GO" id="GO:0006515">
    <property type="term" value="P:protein quality control for misfolded or incompletely synthesized proteins"/>
    <property type="evidence" value="ECO:0007669"/>
    <property type="project" value="TreeGrafter"/>
</dbReference>
<dbReference type="Pfam" id="PF05362">
    <property type="entry name" value="Lon_C"/>
    <property type="match status" value="1"/>
</dbReference>
<dbReference type="InterPro" id="IPR014721">
    <property type="entry name" value="Ribsml_uS5_D2-typ_fold_subgr"/>
</dbReference>
<feature type="active site" evidence="1">
    <location>
        <position position="160"/>
    </location>
</feature>
<dbReference type="GO" id="GO:0007005">
    <property type="term" value="P:mitochondrion organization"/>
    <property type="evidence" value="ECO:0007669"/>
    <property type="project" value="TreeGrafter"/>
</dbReference>
<dbReference type="GO" id="GO:0004252">
    <property type="term" value="F:serine-type endopeptidase activity"/>
    <property type="evidence" value="ECO:0007669"/>
    <property type="project" value="UniProtKB-UniRule"/>
</dbReference>
<keyword evidence="1" id="KW-0720">Serine protease</keyword>
<comment type="similarity">
    <text evidence="1">Belongs to the peptidase S16 family.</text>
</comment>
<dbReference type="AlphaFoldDB" id="A0AAU9S224"/>
<keyword evidence="1" id="KW-0645">Protease</keyword>
<evidence type="ECO:0000313" key="5">
    <source>
        <dbReference type="Proteomes" id="UP000836841"/>
    </source>
</evidence>
<dbReference type="GO" id="GO:0004176">
    <property type="term" value="F:ATP-dependent peptidase activity"/>
    <property type="evidence" value="ECO:0007669"/>
    <property type="project" value="UniProtKB-UniRule"/>
</dbReference>
<proteinExistence type="inferred from homology"/>
<dbReference type="GO" id="GO:0051131">
    <property type="term" value="P:chaperone-mediated protein complex assembly"/>
    <property type="evidence" value="ECO:0007669"/>
    <property type="project" value="TreeGrafter"/>
</dbReference>
<gene>
    <name evidence="4" type="ORF">TAV2_LOCUS8870</name>
</gene>
<feature type="non-terminal residue" evidence="4">
    <location>
        <position position="256"/>
    </location>
</feature>
<evidence type="ECO:0000256" key="1">
    <source>
        <dbReference type="PROSITE-ProRule" id="PRU01122"/>
    </source>
</evidence>
<evidence type="ECO:0000313" key="4">
    <source>
        <dbReference type="EMBL" id="CAH2054941.1"/>
    </source>
</evidence>
<keyword evidence="5" id="KW-1185">Reference proteome</keyword>
<accession>A0AAU9S224</accession>
<dbReference type="Proteomes" id="UP000836841">
    <property type="component" value="Chromosome 3"/>
</dbReference>
<organism evidence="4 5">
    <name type="scientific">Thlaspi arvense</name>
    <name type="common">Field penny-cress</name>
    <dbReference type="NCBI Taxonomy" id="13288"/>
    <lineage>
        <taxon>Eukaryota</taxon>
        <taxon>Viridiplantae</taxon>
        <taxon>Streptophyta</taxon>
        <taxon>Embryophyta</taxon>
        <taxon>Tracheophyta</taxon>
        <taxon>Spermatophyta</taxon>
        <taxon>Magnoliopsida</taxon>
        <taxon>eudicotyledons</taxon>
        <taxon>Gunneridae</taxon>
        <taxon>Pentapetalae</taxon>
        <taxon>rosids</taxon>
        <taxon>malvids</taxon>
        <taxon>Brassicales</taxon>
        <taxon>Brassicaceae</taxon>
        <taxon>Thlaspideae</taxon>
        <taxon>Thlaspi</taxon>
    </lineage>
</organism>
<dbReference type="EMBL" id="OU466859">
    <property type="protein sequence ID" value="CAH2054941.1"/>
    <property type="molecule type" value="Genomic_DNA"/>
</dbReference>
<feature type="region of interest" description="Disordered" evidence="2">
    <location>
        <begin position="14"/>
        <end position="55"/>
    </location>
</feature>
<dbReference type="PROSITE" id="PS51786">
    <property type="entry name" value="LON_PROTEOLYTIC"/>
    <property type="match status" value="1"/>
</dbReference>
<dbReference type="GO" id="GO:0005759">
    <property type="term" value="C:mitochondrial matrix"/>
    <property type="evidence" value="ECO:0007669"/>
    <property type="project" value="TreeGrafter"/>
</dbReference>
<evidence type="ECO:0000256" key="2">
    <source>
        <dbReference type="SAM" id="MobiDB-lite"/>
    </source>
</evidence>
<dbReference type="GO" id="GO:0003697">
    <property type="term" value="F:single-stranded DNA binding"/>
    <property type="evidence" value="ECO:0007669"/>
    <property type="project" value="TreeGrafter"/>
</dbReference>
<name>A0AAU9S224_THLAR</name>
<dbReference type="GO" id="GO:0005524">
    <property type="term" value="F:ATP binding"/>
    <property type="evidence" value="ECO:0007669"/>
    <property type="project" value="InterPro"/>
</dbReference>
<keyword evidence="1" id="KW-0378">Hydrolase</keyword>
<dbReference type="PANTHER" id="PTHR43718:SF14">
    <property type="entry name" value="LON PROTEASE HOMOLOG 3, MITOCHONDRIAL-RELATED"/>
    <property type="match status" value="1"/>
</dbReference>
<reference evidence="4 5" key="1">
    <citation type="submission" date="2022-03" db="EMBL/GenBank/DDBJ databases">
        <authorList>
            <person name="Nunn A."/>
            <person name="Chopra R."/>
            <person name="Nunn A."/>
            <person name="Contreras Garrido A."/>
        </authorList>
    </citation>
    <scope>NUCLEOTIDE SEQUENCE [LARGE SCALE GENOMIC DNA]</scope>
</reference>
<dbReference type="PANTHER" id="PTHR43718">
    <property type="entry name" value="LON PROTEASE"/>
    <property type="match status" value="1"/>
</dbReference>
<feature type="active site" evidence="1">
    <location>
        <position position="203"/>
    </location>
</feature>
<evidence type="ECO:0000259" key="3">
    <source>
        <dbReference type="PROSITE" id="PS51786"/>
    </source>
</evidence>
<dbReference type="Gene3D" id="3.30.230.10">
    <property type="match status" value="1"/>
</dbReference>
<feature type="non-terminal residue" evidence="4">
    <location>
        <position position="1"/>
    </location>
</feature>
<dbReference type="InterPro" id="IPR027065">
    <property type="entry name" value="Lon_Prtase"/>
</dbReference>
<dbReference type="SUPFAM" id="SSF54211">
    <property type="entry name" value="Ribosomal protein S5 domain 2-like"/>
    <property type="match status" value="1"/>
</dbReference>
<dbReference type="PRINTS" id="PR00830">
    <property type="entry name" value="ENDOLAPTASE"/>
</dbReference>
<dbReference type="InterPro" id="IPR008269">
    <property type="entry name" value="Lon_proteolytic"/>
</dbReference>
<feature type="domain" description="Lon proteolytic" evidence="3">
    <location>
        <begin position="73"/>
        <end position="254"/>
    </location>
</feature>
<dbReference type="InterPro" id="IPR020568">
    <property type="entry name" value="Ribosomal_Su5_D2-typ_SF"/>
</dbReference>